<dbReference type="EMBL" id="BTPU01000004">
    <property type="protein sequence ID" value="GMQ61024.1"/>
    <property type="molecule type" value="Genomic_DNA"/>
</dbReference>
<evidence type="ECO:0000313" key="1">
    <source>
        <dbReference type="EMBL" id="GMQ61024.1"/>
    </source>
</evidence>
<name>A0ACB5UDK8_9FIRM</name>
<comment type="caution">
    <text evidence="1">The sequence shown here is derived from an EMBL/GenBank/DDBJ whole genome shotgun (WGS) entry which is preliminary data.</text>
</comment>
<evidence type="ECO:0000313" key="2">
    <source>
        <dbReference type="Proteomes" id="UP001374599"/>
    </source>
</evidence>
<dbReference type="Proteomes" id="UP001374599">
    <property type="component" value="Unassembled WGS sequence"/>
</dbReference>
<reference evidence="1" key="1">
    <citation type="submission" date="2023-09" db="EMBL/GenBank/DDBJ databases">
        <title>Vallitalea sediminicola and Vallitalea maricola sp. nov., anaerobic bacteria isolated from marine sediment.</title>
        <authorList>
            <person name="Hirano S."/>
            <person name="Maeda A."/>
            <person name="Terahara T."/>
            <person name="Mori K."/>
            <person name="Hamada M."/>
            <person name="Matsumoto R."/>
            <person name="Kobayashi T."/>
        </authorList>
    </citation>
    <scope>NUCLEOTIDE SEQUENCE</scope>
    <source>
        <strain evidence="1">AN17-2</strain>
    </source>
</reference>
<keyword evidence="2" id="KW-1185">Reference proteome</keyword>
<accession>A0ACB5UDK8</accession>
<protein>
    <submittedName>
        <fullName evidence="1">Two-component system sensor histidine kinase YesM</fullName>
    </submittedName>
</protein>
<organism evidence="1 2">
    <name type="scientific">Vallitalea maricola</name>
    <dbReference type="NCBI Taxonomy" id="3074433"/>
    <lineage>
        <taxon>Bacteria</taxon>
        <taxon>Bacillati</taxon>
        <taxon>Bacillota</taxon>
        <taxon>Clostridia</taxon>
        <taxon>Lachnospirales</taxon>
        <taxon>Vallitaleaceae</taxon>
        <taxon>Vallitalea</taxon>
    </lineage>
</organism>
<keyword evidence="1" id="KW-0418">Kinase</keyword>
<keyword evidence="1" id="KW-0808">Transferase</keyword>
<proteinExistence type="predicted"/>
<sequence>MNKIVQYIKKTLRNISLNHKFSVIITVSVLICVGVTSIFSFYIFGKYNQLLYHNTSHILEMTIVNIENDLKQIEKITDSIIGDSVIQTQMPIIQTKEMNIMYSESIANINKTLNEYYSDENIISMAIYTDNLRINCGWNFLDDKHEVIQKAILEAKNAGGKTVWLSSGRSDSSVICARDIRQVKNLSLNSMGVLVVHVDLQDILEKQLVYYQKLNYNPLISIVSEDEVLYSNLEIDLKVKSKSLDNTYSIMKNGKSEYFVTETQNLFLPWKYTMYIPFDSIGGSIKSLRLVMTVVLVIVMIVAFGLSIQIVSQIIKHFDTLVNKMHTFKKGNFTIDCEYDYTNRNDELGFVHRSFDEMVNDIRQLVNDNYVKQLLIKDAHIKSLQQQINPHFLFNILQTVNWMAKANNQTEISIIVESVGKMLRFALDEQNNVVVLEKELENTQNYIVVQKIRYKDRLETEVEVSEFLYNQKIPKMALQAIVENAINHALENMLETCIIKITTEDTGDSFNLIVEDNGPGIQDNMLEKLENKTVKPSGLGIGLTNIHKRIQLLFSDDYGLELHNTGHGTRVIIKLPKV</sequence>
<gene>
    <name evidence="1" type="primary">yesM_2</name>
    <name evidence="1" type="ORF">AN2V17_02520</name>
</gene>